<evidence type="ECO:0000256" key="1">
    <source>
        <dbReference type="SAM" id="MobiDB-lite"/>
    </source>
</evidence>
<dbReference type="EMBL" id="JQIM01000007">
    <property type="protein sequence ID" value="KGX17065.1"/>
    <property type="molecule type" value="Genomic_DNA"/>
</dbReference>
<dbReference type="RefSeq" id="WP_052142514.1">
    <property type="nucleotide sequence ID" value="NZ_KN323090.1"/>
</dbReference>
<dbReference type="Proteomes" id="UP000030475">
    <property type="component" value="Unassembled WGS sequence"/>
</dbReference>
<proteinExistence type="predicted"/>
<comment type="caution">
    <text evidence="2">The sequence shown here is derived from an EMBL/GenBank/DDBJ whole genome shotgun (WGS) entry which is preliminary data.</text>
</comment>
<dbReference type="AlphaFoldDB" id="A0AA40JHW8"/>
<evidence type="ECO:0000313" key="3">
    <source>
        <dbReference type="Proteomes" id="UP000030475"/>
    </source>
</evidence>
<evidence type="ECO:0000313" key="2">
    <source>
        <dbReference type="EMBL" id="KGX17065.1"/>
    </source>
</evidence>
<feature type="region of interest" description="Disordered" evidence="1">
    <location>
        <begin position="151"/>
        <end position="194"/>
    </location>
</feature>
<sequence>MNVVVDYPEDFPLIGVDRKVFDRQLRNLFAQPDPYAAHTLDKLRERIGLKSRYHSSDYDELETLFTLVRTDSDQAVRDQLLVRAGEFLLVHLRLAAFPVSSDESDAPSSHISPSWIAAGLAASALAAAAALFWIAPAIASYVDSIVGSSTEPRNSAPLVATVTPTGSGPSVDVAPPKNVPTSTDSPLSDDTTTELTFTTWTRNPLRSVDGLKRLMPENDGSEYQIDVTVSRTLPPPRAAKDGGSQ</sequence>
<accession>A0AA40JHW8</accession>
<gene>
    <name evidence="2" type="ORF">Y036_5988</name>
</gene>
<organism evidence="2 3">
    <name type="scientific">Burkholderia pseudomallei</name>
    <name type="common">Pseudomonas pseudomallei</name>
    <dbReference type="NCBI Taxonomy" id="28450"/>
    <lineage>
        <taxon>Bacteria</taxon>
        <taxon>Pseudomonadati</taxon>
        <taxon>Pseudomonadota</taxon>
        <taxon>Betaproteobacteria</taxon>
        <taxon>Burkholderiales</taxon>
        <taxon>Burkholderiaceae</taxon>
        <taxon>Burkholderia</taxon>
        <taxon>pseudomallei group</taxon>
    </lineage>
</organism>
<feature type="compositionally biased region" description="Low complexity" evidence="1">
    <location>
        <begin position="180"/>
        <end position="194"/>
    </location>
</feature>
<name>A0AA40JHW8_BURPE</name>
<protein>
    <submittedName>
        <fullName evidence="2">Uncharacterized protein</fullName>
    </submittedName>
</protein>
<reference evidence="2 3" key="1">
    <citation type="submission" date="2014-08" db="EMBL/GenBank/DDBJ databases">
        <authorList>
            <person name="Bunnell A."/>
            <person name="Chain P.S."/>
            <person name="Chertkov O."/>
            <person name="Currie B.J."/>
            <person name="Daligault H.E."/>
            <person name="Davenport K.W."/>
            <person name="Davis C."/>
            <person name="Gleasner C.D."/>
            <person name="Johnson S.L."/>
            <person name="Kaestli M."/>
            <person name="Koren S."/>
            <person name="Kunde Y.A."/>
            <person name="Mayo M."/>
            <person name="McMurry K.K."/>
            <person name="Price E.P."/>
            <person name="Reitenga K.G."/>
            <person name="Robison R."/>
            <person name="Rosovitz M.J."/>
            <person name="Sarovich D.S."/>
            <person name="Teshima H."/>
        </authorList>
    </citation>
    <scope>NUCLEOTIDE SEQUENCE [LARGE SCALE GENOMIC DNA]</scope>
    <source>
        <strain evidence="2 3">MSHR44</strain>
    </source>
</reference>